<dbReference type="PANTHER" id="PTHR33795:SF1">
    <property type="entry name" value="INSERTION ELEMENT IS150 PROTEIN INSJ"/>
    <property type="match status" value="1"/>
</dbReference>
<dbReference type="InterPro" id="IPR010921">
    <property type="entry name" value="Trp_repressor/repl_initiator"/>
</dbReference>
<dbReference type="Pfam" id="PF13384">
    <property type="entry name" value="HTH_23"/>
    <property type="match status" value="1"/>
</dbReference>
<dbReference type="PANTHER" id="PTHR33795">
    <property type="entry name" value="INSERTION ELEMENT IS150 PROTEIN INSJ"/>
    <property type="match status" value="1"/>
</dbReference>
<accession>A0ABU1EI45</accession>
<name>A0ABU1EI45_9CLOT</name>
<evidence type="ECO:0000313" key="2">
    <source>
        <dbReference type="Proteomes" id="UP001256646"/>
    </source>
</evidence>
<dbReference type="InterPro" id="IPR036388">
    <property type="entry name" value="WH-like_DNA-bd_sf"/>
</dbReference>
<comment type="caution">
    <text evidence="1">The sequence shown here is derived from an EMBL/GenBank/DDBJ whole genome shotgun (WGS) entry which is preliminary data.</text>
</comment>
<dbReference type="Gene3D" id="1.10.10.10">
    <property type="entry name" value="Winged helix-like DNA-binding domain superfamily/Winged helix DNA-binding domain"/>
    <property type="match status" value="2"/>
</dbReference>
<keyword evidence="2" id="KW-1185">Reference proteome</keyword>
<proteinExistence type="predicted"/>
<reference evidence="1 2" key="1">
    <citation type="submission" date="2023-09" db="EMBL/GenBank/DDBJ databases">
        <authorList>
            <person name="Zhai L."/>
        </authorList>
    </citation>
    <scope>NUCLEOTIDE SEQUENCE [LARGE SCALE GENOMIC DNA]</scope>
    <source>
        <strain evidence="1 2">5 N-1</strain>
    </source>
</reference>
<gene>
    <name evidence="1" type="ORF">RGC78_11315</name>
</gene>
<dbReference type="InterPro" id="IPR009057">
    <property type="entry name" value="Homeodomain-like_sf"/>
</dbReference>
<evidence type="ECO:0000313" key="1">
    <source>
        <dbReference type="EMBL" id="MDR5588051.1"/>
    </source>
</evidence>
<protein>
    <submittedName>
        <fullName evidence="1">Helix-turn-helix domain-containing protein</fullName>
    </submittedName>
</protein>
<dbReference type="SUPFAM" id="SSF46689">
    <property type="entry name" value="Homeodomain-like"/>
    <property type="match status" value="1"/>
</dbReference>
<organism evidence="1 2">
    <name type="scientific">Clostridium aquiflavi</name>
    <dbReference type="NCBI Taxonomy" id="3073603"/>
    <lineage>
        <taxon>Bacteria</taxon>
        <taxon>Bacillati</taxon>
        <taxon>Bacillota</taxon>
        <taxon>Clostridia</taxon>
        <taxon>Eubacteriales</taxon>
        <taxon>Clostridiaceae</taxon>
        <taxon>Clostridium</taxon>
    </lineage>
</organism>
<dbReference type="Proteomes" id="UP001256646">
    <property type="component" value="Unassembled WGS sequence"/>
</dbReference>
<sequence>MSKRSKYTAEEKYKILIYYENEVGSIQEICIRYNISTSTFYEWRYNYEKNGIDGLIESKKYNKYSKELKEQAIQDYFSGKYSQMEIAKKYELPNRSVFKLWINKYNCHREITGTPKGMKHSMAKGRTASFNEKLEIVQY</sequence>
<dbReference type="InterPro" id="IPR052057">
    <property type="entry name" value="IS150/IS1296_orfA-like"/>
</dbReference>
<dbReference type="EMBL" id="JAVJAN010000029">
    <property type="protein sequence ID" value="MDR5588051.1"/>
    <property type="molecule type" value="Genomic_DNA"/>
</dbReference>
<dbReference type="SUPFAM" id="SSF48295">
    <property type="entry name" value="TrpR-like"/>
    <property type="match status" value="1"/>
</dbReference>